<dbReference type="InterPro" id="IPR050808">
    <property type="entry name" value="Phage_Integrase"/>
</dbReference>
<keyword evidence="3" id="KW-0238">DNA-binding</keyword>
<evidence type="ECO:0000256" key="3">
    <source>
        <dbReference type="ARBA" id="ARBA00023125"/>
    </source>
</evidence>
<dbReference type="Gene3D" id="3.30.160.390">
    <property type="entry name" value="Integrase, DNA-binding domain"/>
    <property type="match status" value="1"/>
</dbReference>
<organism evidence="6">
    <name type="scientific">Thermodesulforhabdus norvegica</name>
    <dbReference type="NCBI Taxonomy" id="39841"/>
    <lineage>
        <taxon>Bacteria</taxon>
        <taxon>Pseudomonadati</taxon>
        <taxon>Thermodesulfobacteriota</taxon>
        <taxon>Syntrophobacteria</taxon>
        <taxon>Syntrophobacterales</taxon>
        <taxon>Thermodesulforhabdaceae</taxon>
        <taxon>Thermodesulforhabdus</taxon>
    </lineage>
</organism>
<dbReference type="GO" id="GO:0003677">
    <property type="term" value="F:DNA binding"/>
    <property type="evidence" value="ECO:0007669"/>
    <property type="project" value="UniProtKB-KW"/>
</dbReference>
<gene>
    <name evidence="6" type="ORF">ENG14_04085</name>
</gene>
<dbReference type="PANTHER" id="PTHR30629">
    <property type="entry name" value="PROPHAGE INTEGRASE"/>
    <property type="match status" value="1"/>
</dbReference>
<dbReference type="AlphaFoldDB" id="A0A7C0WTS6"/>
<dbReference type="Pfam" id="PF22022">
    <property type="entry name" value="Phage_int_M"/>
    <property type="match status" value="1"/>
</dbReference>
<dbReference type="InterPro" id="IPR010998">
    <property type="entry name" value="Integrase_recombinase_N"/>
</dbReference>
<protein>
    <submittedName>
        <fullName evidence="6">DUF4102 domain-containing protein</fullName>
    </submittedName>
</protein>
<comment type="similarity">
    <text evidence="1">Belongs to the 'phage' integrase family.</text>
</comment>
<reference evidence="6" key="1">
    <citation type="journal article" date="2020" name="mSystems">
        <title>Genome- and Community-Level Interaction Insights into Carbon Utilization and Element Cycling Functions of Hydrothermarchaeota in Hydrothermal Sediment.</title>
        <authorList>
            <person name="Zhou Z."/>
            <person name="Liu Y."/>
            <person name="Xu W."/>
            <person name="Pan J."/>
            <person name="Luo Z.H."/>
            <person name="Li M."/>
        </authorList>
    </citation>
    <scope>NUCLEOTIDE SEQUENCE [LARGE SCALE GENOMIC DNA]</scope>
    <source>
        <strain evidence="6">HyVt-19</strain>
    </source>
</reference>
<dbReference type="Gene3D" id="1.10.150.130">
    <property type="match status" value="1"/>
</dbReference>
<feature type="domain" description="Phage integrase central" evidence="5">
    <location>
        <begin position="95"/>
        <end position="134"/>
    </location>
</feature>
<dbReference type="InterPro" id="IPR038488">
    <property type="entry name" value="Integrase_DNA-bd_sf"/>
</dbReference>
<dbReference type="Proteomes" id="UP000886355">
    <property type="component" value="Unassembled WGS sequence"/>
</dbReference>
<evidence type="ECO:0000313" key="6">
    <source>
        <dbReference type="EMBL" id="HDL90063.1"/>
    </source>
</evidence>
<name>A0A7C0WTS6_9BACT</name>
<accession>A0A7C0WTS6</accession>
<evidence type="ECO:0000259" key="4">
    <source>
        <dbReference type="Pfam" id="PF13356"/>
    </source>
</evidence>
<evidence type="ECO:0000256" key="1">
    <source>
        <dbReference type="ARBA" id="ARBA00008857"/>
    </source>
</evidence>
<dbReference type="Pfam" id="PF13356">
    <property type="entry name" value="Arm-DNA-bind_3"/>
    <property type="match status" value="1"/>
</dbReference>
<evidence type="ECO:0000259" key="5">
    <source>
        <dbReference type="Pfam" id="PF22022"/>
    </source>
</evidence>
<dbReference type="InterPro" id="IPR025166">
    <property type="entry name" value="Integrase_DNA_bind_dom"/>
</dbReference>
<proteinExistence type="inferred from homology"/>
<dbReference type="PANTHER" id="PTHR30629:SF2">
    <property type="entry name" value="PROPHAGE INTEGRASE INTS-RELATED"/>
    <property type="match status" value="1"/>
</dbReference>
<evidence type="ECO:0000256" key="2">
    <source>
        <dbReference type="ARBA" id="ARBA00022908"/>
    </source>
</evidence>
<comment type="caution">
    <text evidence="6">The sequence shown here is derived from an EMBL/GenBank/DDBJ whole genome shotgun (WGS) entry which is preliminary data.</text>
</comment>
<dbReference type="EMBL" id="DQZW01000194">
    <property type="protein sequence ID" value="HDL90063.1"/>
    <property type="molecule type" value="Genomic_DNA"/>
</dbReference>
<sequence length="216" mass="25256">MLTELKIRNAKPKEKPYKLYDSHGLFLQVYPNGSKLWRFKYIFAGKHKLISLGRYPVVSLAKAREKRNEARQMLLEGIDPSIERQKRKSARLVTFARVANEWYENVKHRWTKAHANKVWYRMNKYAIKKIGRLPTIKYLQSLSNQMKAKEGAAEIDYLPYLLQELQQINVNAEENAGEQDNTYYMSSYCSTWVSLFAVAELKSWLSLCGEGKAEPR</sequence>
<dbReference type="GO" id="GO:0015074">
    <property type="term" value="P:DNA integration"/>
    <property type="evidence" value="ECO:0007669"/>
    <property type="project" value="UniProtKB-KW"/>
</dbReference>
<keyword evidence="2" id="KW-0229">DNA integration</keyword>
<dbReference type="InterPro" id="IPR053876">
    <property type="entry name" value="Phage_int_M"/>
</dbReference>
<feature type="domain" description="Integrase DNA-binding" evidence="4">
    <location>
        <begin position="2"/>
        <end position="86"/>
    </location>
</feature>